<dbReference type="Pfam" id="PF00990">
    <property type="entry name" value="GGDEF"/>
    <property type="match status" value="1"/>
</dbReference>
<dbReference type="FunFam" id="3.20.20.450:FF:000001">
    <property type="entry name" value="Cyclic di-GMP phosphodiesterase yahA"/>
    <property type="match status" value="1"/>
</dbReference>
<organism evidence="7 8">
    <name type="scientific">Marinomonas primoryensis</name>
    <dbReference type="NCBI Taxonomy" id="178399"/>
    <lineage>
        <taxon>Bacteria</taxon>
        <taxon>Pseudomonadati</taxon>
        <taxon>Pseudomonadota</taxon>
        <taxon>Gammaproteobacteria</taxon>
        <taxon>Oceanospirillales</taxon>
        <taxon>Oceanospirillaceae</taxon>
        <taxon>Marinomonas</taxon>
    </lineage>
</organism>
<dbReference type="RefSeq" id="WP_176335118.1">
    <property type="nucleotide sequence ID" value="NZ_BAAAEF010000012.1"/>
</dbReference>
<protein>
    <recommendedName>
        <fullName evidence="1">cyclic-guanylate-specific phosphodiesterase</fullName>
        <ecNumber evidence="1">3.1.4.52</ecNumber>
    </recommendedName>
</protein>
<dbReference type="SMART" id="SM00448">
    <property type="entry name" value="REC"/>
    <property type="match status" value="1"/>
</dbReference>
<evidence type="ECO:0000256" key="2">
    <source>
        <dbReference type="ARBA" id="ARBA00022636"/>
    </source>
</evidence>
<dbReference type="SUPFAM" id="SSF55073">
    <property type="entry name" value="Nucleotide cyclase"/>
    <property type="match status" value="1"/>
</dbReference>
<dbReference type="PROSITE" id="PS50887">
    <property type="entry name" value="GGDEF"/>
    <property type="match status" value="1"/>
</dbReference>
<dbReference type="InterPro" id="IPR029787">
    <property type="entry name" value="Nucleotide_cyclase"/>
</dbReference>
<dbReference type="SMART" id="SM00267">
    <property type="entry name" value="GGDEF"/>
    <property type="match status" value="1"/>
</dbReference>
<dbReference type="InterPro" id="IPR000160">
    <property type="entry name" value="GGDEF_dom"/>
</dbReference>
<evidence type="ECO:0000256" key="1">
    <source>
        <dbReference type="ARBA" id="ARBA00012282"/>
    </source>
</evidence>
<gene>
    <name evidence="7" type="ORF">MP3633_1607</name>
</gene>
<dbReference type="Proteomes" id="UP000509371">
    <property type="component" value="Chromosome"/>
</dbReference>
<dbReference type="PROSITE" id="PS50110">
    <property type="entry name" value="RESPONSE_REGULATORY"/>
    <property type="match status" value="1"/>
</dbReference>
<dbReference type="Gene3D" id="3.20.20.450">
    <property type="entry name" value="EAL domain"/>
    <property type="match status" value="1"/>
</dbReference>
<dbReference type="CDD" id="cd01949">
    <property type="entry name" value="GGDEF"/>
    <property type="match status" value="1"/>
</dbReference>
<dbReference type="EC" id="3.1.4.52" evidence="1"/>
<dbReference type="GO" id="GO:0071111">
    <property type="term" value="F:cyclic-guanylate-specific phosphodiesterase activity"/>
    <property type="evidence" value="ECO:0007669"/>
    <property type="project" value="UniProtKB-EC"/>
</dbReference>
<dbReference type="KEGG" id="mpri:MP3633_1607"/>
<dbReference type="EMBL" id="CP054301">
    <property type="protein sequence ID" value="QKK80337.1"/>
    <property type="molecule type" value="Genomic_DNA"/>
</dbReference>
<feature type="modified residue" description="4-aspartylphosphate" evidence="3">
    <location>
        <position position="54"/>
    </location>
</feature>
<feature type="domain" description="GGDEF" evidence="6">
    <location>
        <begin position="157"/>
        <end position="290"/>
    </location>
</feature>
<dbReference type="InterPro" id="IPR035919">
    <property type="entry name" value="EAL_sf"/>
</dbReference>
<reference evidence="7 8" key="1">
    <citation type="submission" date="2020-06" db="EMBL/GenBank/DDBJ databases">
        <authorList>
            <person name="Voronona O.L."/>
            <person name="Aksenova E.I."/>
            <person name="Kunda M.S."/>
            <person name="Semenov A.N."/>
            <person name="Ryzhova N."/>
        </authorList>
    </citation>
    <scope>NUCLEOTIDE SEQUENCE [LARGE SCALE GENOMIC DNA]</scope>
    <source>
        <strain evidence="7 8">MPKMM3633</strain>
    </source>
</reference>
<dbReference type="Pfam" id="PF00072">
    <property type="entry name" value="Response_reg"/>
    <property type="match status" value="1"/>
</dbReference>
<dbReference type="InterPro" id="IPR001633">
    <property type="entry name" value="EAL_dom"/>
</dbReference>
<evidence type="ECO:0000259" key="6">
    <source>
        <dbReference type="PROSITE" id="PS50887"/>
    </source>
</evidence>
<dbReference type="Gene3D" id="3.30.70.270">
    <property type="match status" value="1"/>
</dbReference>
<dbReference type="SMART" id="SM00052">
    <property type="entry name" value="EAL"/>
    <property type="match status" value="1"/>
</dbReference>
<dbReference type="CDD" id="cd01948">
    <property type="entry name" value="EAL"/>
    <property type="match status" value="1"/>
</dbReference>
<feature type="domain" description="Response regulatory" evidence="4">
    <location>
        <begin position="4"/>
        <end position="120"/>
    </location>
</feature>
<feature type="domain" description="EAL" evidence="5">
    <location>
        <begin position="299"/>
        <end position="553"/>
    </location>
</feature>
<evidence type="ECO:0000256" key="3">
    <source>
        <dbReference type="PROSITE-ProRule" id="PRU00169"/>
    </source>
</evidence>
<dbReference type="CDD" id="cd17569">
    <property type="entry name" value="REC_HupR-like"/>
    <property type="match status" value="1"/>
</dbReference>
<keyword evidence="2" id="KW-0973">c-di-GMP</keyword>
<dbReference type="PROSITE" id="PS50883">
    <property type="entry name" value="EAL"/>
    <property type="match status" value="1"/>
</dbReference>
<dbReference type="SUPFAM" id="SSF52172">
    <property type="entry name" value="CheY-like"/>
    <property type="match status" value="1"/>
</dbReference>
<dbReference type="GO" id="GO:0000160">
    <property type="term" value="P:phosphorelay signal transduction system"/>
    <property type="evidence" value="ECO:0007669"/>
    <property type="project" value="InterPro"/>
</dbReference>
<sequence length="566" mass="63577">MQRTLLLVDDETAILNALKRVLRRTGYQILSAESGVKALEVLQDNPDIQVVLTDYRMPGMTGGELLVEVKERFPHVMGLILSGYADFGAVTNALNSGAVHKFLIKPWNESEILDALSSSFSQSSLRMQSSEVLFGVDHLLSRGELIDQLNQWMESDIRSTALYLDVVNFKSFNDSLGYEEGDQLLAVIMEQLMLSKPNGSFLGRMNGDEFALIMPFSGSEEEIQGLIKSLLYPFDDLINIAERELHVSFNVGYGISNVDGNTSELLLRNTQVAANYFKRLEGIGFHRYQPVMNNISKEKMVLRSDLYRALERNQFSVVYQPKVCMSTGHIVGAECLLRWKHHSLGVISPAIFISLAESSRLIEPIGEWVLSKACYQSQIWKKEGLPPFLMSVNLSGRQLMSNTLPEKIKNIIEITGISPDQLQLEITETYLMQNIDNSLQLFNEIKALGVSLAIDDFGTGYSSLSYLNRLPVDSLKIDRSFIIGLPKSNEKKCLVKNIIQMSHDLDMSVVAEGVETQAQLDTLRHLKCDEIQGYFYSPPVSAEEFRILLENQPLIGKNYLYSGMSI</sequence>
<dbReference type="PANTHER" id="PTHR33121:SF71">
    <property type="entry name" value="OXYGEN SENSOR PROTEIN DOSP"/>
    <property type="match status" value="1"/>
</dbReference>
<dbReference type="PANTHER" id="PTHR33121">
    <property type="entry name" value="CYCLIC DI-GMP PHOSPHODIESTERASE PDEF"/>
    <property type="match status" value="1"/>
</dbReference>
<dbReference type="SUPFAM" id="SSF141868">
    <property type="entry name" value="EAL domain-like"/>
    <property type="match status" value="1"/>
</dbReference>
<evidence type="ECO:0000313" key="7">
    <source>
        <dbReference type="EMBL" id="QKK80337.1"/>
    </source>
</evidence>
<accession>A0A859CV70</accession>
<name>A0A859CV70_9GAMM</name>
<dbReference type="AlphaFoldDB" id="A0A859CV70"/>
<evidence type="ECO:0000259" key="4">
    <source>
        <dbReference type="PROSITE" id="PS50110"/>
    </source>
</evidence>
<dbReference type="InterPro" id="IPR001789">
    <property type="entry name" value="Sig_transdc_resp-reg_receiver"/>
</dbReference>
<evidence type="ECO:0000259" key="5">
    <source>
        <dbReference type="PROSITE" id="PS50883"/>
    </source>
</evidence>
<keyword evidence="3" id="KW-0597">Phosphoprotein</keyword>
<dbReference type="InterPro" id="IPR050706">
    <property type="entry name" value="Cyclic-di-GMP_PDE-like"/>
</dbReference>
<dbReference type="Gene3D" id="3.40.50.2300">
    <property type="match status" value="1"/>
</dbReference>
<dbReference type="InterPro" id="IPR043128">
    <property type="entry name" value="Rev_trsase/Diguanyl_cyclase"/>
</dbReference>
<dbReference type="InterPro" id="IPR011006">
    <property type="entry name" value="CheY-like_superfamily"/>
</dbReference>
<proteinExistence type="predicted"/>
<dbReference type="Pfam" id="PF00563">
    <property type="entry name" value="EAL"/>
    <property type="match status" value="1"/>
</dbReference>
<dbReference type="NCBIfam" id="TIGR00254">
    <property type="entry name" value="GGDEF"/>
    <property type="match status" value="1"/>
</dbReference>
<evidence type="ECO:0000313" key="8">
    <source>
        <dbReference type="Proteomes" id="UP000509371"/>
    </source>
</evidence>